<dbReference type="AlphaFoldDB" id="A0A5B9PRA4"/>
<protein>
    <submittedName>
        <fullName evidence="1">Uncharacterized protein</fullName>
    </submittedName>
</protein>
<dbReference type="STRING" id="980251.GCA_001642875_04911"/>
<proteinExistence type="predicted"/>
<organism evidence="1 2">
    <name type="scientific">Mariniblastus fucicola</name>
    <dbReference type="NCBI Taxonomy" id="980251"/>
    <lineage>
        <taxon>Bacteria</taxon>
        <taxon>Pseudomonadati</taxon>
        <taxon>Planctomycetota</taxon>
        <taxon>Planctomycetia</taxon>
        <taxon>Pirellulales</taxon>
        <taxon>Pirellulaceae</taxon>
        <taxon>Mariniblastus</taxon>
    </lineage>
</organism>
<evidence type="ECO:0000313" key="2">
    <source>
        <dbReference type="Proteomes" id="UP000322214"/>
    </source>
</evidence>
<dbReference type="KEGG" id="mff:MFFC18_49540"/>
<evidence type="ECO:0000313" key="1">
    <source>
        <dbReference type="EMBL" id="QEG25031.1"/>
    </source>
</evidence>
<name>A0A5B9PRA4_9BACT</name>
<keyword evidence="2" id="KW-1185">Reference proteome</keyword>
<gene>
    <name evidence="1" type="ORF">MFFC18_49540</name>
</gene>
<accession>A0A5B9PRA4</accession>
<sequence>MQKLPSDVQFGACTSLTLRVMISRLLSNLLQFNTDHVQELS</sequence>
<reference evidence="1 2" key="1">
    <citation type="submission" date="2019-08" db="EMBL/GenBank/DDBJ databases">
        <title>Deep-cultivation of Planctomycetes and their phenomic and genomic characterization uncovers novel biology.</title>
        <authorList>
            <person name="Wiegand S."/>
            <person name="Jogler M."/>
            <person name="Boedeker C."/>
            <person name="Pinto D."/>
            <person name="Vollmers J."/>
            <person name="Rivas-Marin E."/>
            <person name="Kohn T."/>
            <person name="Peeters S.H."/>
            <person name="Heuer A."/>
            <person name="Rast P."/>
            <person name="Oberbeckmann S."/>
            <person name="Bunk B."/>
            <person name="Jeske O."/>
            <person name="Meyerdierks A."/>
            <person name="Storesund J.E."/>
            <person name="Kallscheuer N."/>
            <person name="Luecker S."/>
            <person name="Lage O.M."/>
            <person name="Pohl T."/>
            <person name="Merkel B.J."/>
            <person name="Hornburger P."/>
            <person name="Mueller R.-W."/>
            <person name="Bruemmer F."/>
            <person name="Labrenz M."/>
            <person name="Spormann A.M."/>
            <person name="Op den Camp H."/>
            <person name="Overmann J."/>
            <person name="Amann R."/>
            <person name="Jetten M.S.M."/>
            <person name="Mascher T."/>
            <person name="Medema M.H."/>
            <person name="Devos D.P."/>
            <person name="Kaster A.-K."/>
            <person name="Ovreas L."/>
            <person name="Rohde M."/>
            <person name="Galperin M.Y."/>
            <person name="Jogler C."/>
        </authorList>
    </citation>
    <scope>NUCLEOTIDE SEQUENCE [LARGE SCALE GENOMIC DNA]</scope>
    <source>
        <strain evidence="1 2">FC18</strain>
    </source>
</reference>
<dbReference type="EMBL" id="CP042912">
    <property type="protein sequence ID" value="QEG25031.1"/>
    <property type="molecule type" value="Genomic_DNA"/>
</dbReference>
<dbReference type="Proteomes" id="UP000322214">
    <property type="component" value="Chromosome"/>
</dbReference>